<dbReference type="PIRSF" id="PIRSF038921">
    <property type="entry name" value="P14a"/>
    <property type="match status" value="1"/>
</dbReference>
<gene>
    <name evidence="7" type="primary">CSON003967</name>
</gene>
<proteinExistence type="inferred from homology"/>
<evidence type="ECO:0000256" key="5">
    <source>
        <dbReference type="SAM" id="SignalP"/>
    </source>
</evidence>
<protein>
    <submittedName>
        <fullName evidence="7">CSON003967 protein</fullName>
    </submittedName>
</protein>
<feature type="signal peptide" evidence="5">
    <location>
        <begin position="1"/>
        <end position="20"/>
    </location>
</feature>
<dbReference type="Pfam" id="PF00188">
    <property type="entry name" value="CAP"/>
    <property type="match status" value="1"/>
</dbReference>
<dbReference type="SUPFAM" id="SSF55797">
    <property type="entry name" value="PR-1-like"/>
    <property type="match status" value="1"/>
</dbReference>
<comment type="subcellular location">
    <subcellularLocation>
        <location evidence="1">Secreted</location>
    </subcellularLocation>
</comment>
<feature type="domain" description="SCP" evidence="6">
    <location>
        <begin position="58"/>
        <end position="210"/>
    </location>
</feature>
<dbReference type="PANTHER" id="PTHR10334">
    <property type="entry name" value="CYSTEINE-RICH SECRETORY PROTEIN-RELATED"/>
    <property type="match status" value="1"/>
</dbReference>
<dbReference type="InterPro" id="IPR001283">
    <property type="entry name" value="CRISP-related"/>
</dbReference>
<dbReference type="CDD" id="cd05380">
    <property type="entry name" value="CAP_euk"/>
    <property type="match status" value="1"/>
</dbReference>
<comment type="similarity">
    <text evidence="2">Belongs to the CRISP family.</text>
</comment>
<evidence type="ECO:0000313" key="7">
    <source>
        <dbReference type="EMBL" id="SSX00755.1"/>
    </source>
</evidence>
<dbReference type="VEuPathDB" id="VectorBase:CSON003967"/>
<evidence type="ECO:0000313" key="8">
    <source>
        <dbReference type="EMBL" id="SSX21135.1"/>
    </source>
</evidence>
<accession>A0A336KBE8</accession>
<evidence type="ECO:0000256" key="1">
    <source>
        <dbReference type="ARBA" id="ARBA00004613"/>
    </source>
</evidence>
<dbReference type="EMBL" id="UFQT01000175">
    <property type="protein sequence ID" value="SSX21135.1"/>
    <property type="molecule type" value="Genomic_DNA"/>
</dbReference>
<dbReference type="InterPro" id="IPR035940">
    <property type="entry name" value="CAP_sf"/>
</dbReference>
<dbReference type="EMBL" id="UFQS01000175">
    <property type="protein sequence ID" value="SSX00755.1"/>
    <property type="molecule type" value="Genomic_DNA"/>
</dbReference>
<evidence type="ECO:0000256" key="2">
    <source>
        <dbReference type="ARBA" id="ARBA00009923"/>
    </source>
</evidence>
<dbReference type="InterPro" id="IPR034763">
    <property type="entry name" value="P14a_insect"/>
</dbReference>
<keyword evidence="4 5" id="KW-0732">Signal</keyword>
<dbReference type="GO" id="GO:0005576">
    <property type="term" value="C:extracellular region"/>
    <property type="evidence" value="ECO:0007669"/>
    <property type="project" value="UniProtKB-SubCell"/>
</dbReference>
<dbReference type="Gene3D" id="3.40.33.10">
    <property type="entry name" value="CAP"/>
    <property type="match status" value="1"/>
</dbReference>
<dbReference type="AlphaFoldDB" id="A0A336KBE8"/>
<evidence type="ECO:0000259" key="6">
    <source>
        <dbReference type="SMART" id="SM00198"/>
    </source>
</evidence>
<dbReference type="OMA" id="WDSELAN"/>
<dbReference type="SMART" id="SM00198">
    <property type="entry name" value="SCP"/>
    <property type="match status" value="1"/>
</dbReference>
<name>A0A336KBE8_CULSO</name>
<reference evidence="7" key="1">
    <citation type="submission" date="2018-04" db="EMBL/GenBank/DDBJ databases">
        <authorList>
            <person name="Go L.Y."/>
            <person name="Mitchell J.A."/>
        </authorList>
    </citation>
    <scope>NUCLEOTIDE SEQUENCE</scope>
    <source>
        <tissue evidence="7">Whole organism</tissue>
    </source>
</reference>
<organism evidence="7">
    <name type="scientific">Culicoides sonorensis</name>
    <name type="common">Biting midge</name>
    <dbReference type="NCBI Taxonomy" id="179676"/>
    <lineage>
        <taxon>Eukaryota</taxon>
        <taxon>Metazoa</taxon>
        <taxon>Ecdysozoa</taxon>
        <taxon>Arthropoda</taxon>
        <taxon>Hexapoda</taxon>
        <taxon>Insecta</taxon>
        <taxon>Pterygota</taxon>
        <taxon>Neoptera</taxon>
        <taxon>Endopterygota</taxon>
        <taxon>Diptera</taxon>
        <taxon>Nematocera</taxon>
        <taxon>Chironomoidea</taxon>
        <taxon>Ceratopogonidae</taxon>
        <taxon>Ceratopogoninae</taxon>
        <taxon>Culicoides</taxon>
        <taxon>Monoculicoides</taxon>
    </lineage>
</organism>
<keyword evidence="3" id="KW-0964">Secreted</keyword>
<evidence type="ECO:0000256" key="3">
    <source>
        <dbReference type="ARBA" id="ARBA00022525"/>
    </source>
</evidence>
<sequence length="245" mass="27949">MNSFVISFIYFTLLICLSFSQHQKYCNLTSCQRRPHIGCPGNARRQCPLDAVEIQMTNKMKNFIVATHNRYRNTLAGGQLTGLPKAKSMPTLTWDSELANLAKLNAMRCKYGHDQCHNTARYNWSGQNVARSFGYSNNTKAIESAMKNWWNEYQQAKKSDIQRFGHSIAKIGHFTAMAQDRTDRIGCAGFKFNRNHRIFVCNYSFTNLQDSYVYKIGQPASGCRTGKNNAFRNLCSTNEKVNPNP</sequence>
<dbReference type="InterPro" id="IPR014044">
    <property type="entry name" value="CAP_dom"/>
</dbReference>
<reference evidence="8" key="2">
    <citation type="submission" date="2018-07" db="EMBL/GenBank/DDBJ databases">
        <authorList>
            <person name="Quirk P.G."/>
            <person name="Krulwich T.A."/>
        </authorList>
    </citation>
    <scope>NUCLEOTIDE SEQUENCE</scope>
</reference>
<evidence type="ECO:0000256" key="4">
    <source>
        <dbReference type="ARBA" id="ARBA00022729"/>
    </source>
</evidence>
<feature type="chain" id="PRO_5033342686" evidence="5">
    <location>
        <begin position="21"/>
        <end position="245"/>
    </location>
</feature>